<name>A0A915KR30_ROMCU</name>
<evidence type="ECO:0000313" key="2">
    <source>
        <dbReference type="WBParaSite" id="nRc.2.0.1.t41348-RA"/>
    </source>
</evidence>
<evidence type="ECO:0000313" key="1">
    <source>
        <dbReference type="Proteomes" id="UP000887565"/>
    </source>
</evidence>
<accession>A0A915KR30</accession>
<dbReference type="WBParaSite" id="nRc.2.0.1.t41348-RA">
    <property type="protein sequence ID" value="nRc.2.0.1.t41348-RA"/>
    <property type="gene ID" value="nRc.2.0.1.g41348"/>
</dbReference>
<organism evidence="1 2">
    <name type="scientific">Romanomermis culicivorax</name>
    <name type="common">Nematode worm</name>
    <dbReference type="NCBI Taxonomy" id="13658"/>
    <lineage>
        <taxon>Eukaryota</taxon>
        <taxon>Metazoa</taxon>
        <taxon>Ecdysozoa</taxon>
        <taxon>Nematoda</taxon>
        <taxon>Enoplea</taxon>
        <taxon>Dorylaimia</taxon>
        <taxon>Mermithida</taxon>
        <taxon>Mermithoidea</taxon>
        <taxon>Mermithidae</taxon>
        <taxon>Romanomermis</taxon>
    </lineage>
</organism>
<protein>
    <submittedName>
        <fullName evidence="2">Uncharacterized protein</fullName>
    </submittedName>
</protein>
<proteinExistence type="predicted"/>
<dbReference type="AlphaFoldDB" id="A0A915KR30"/>
<sequence>MKCKIKTSQWGDKIACRKNHQLVSERKIDWPLPCPKNMNLGQLVKMTSSCQIDQALLKIGIHFPLGVYKFHALRLCAPLSY</sequence>
<keyword evidence="1" id="KW-1185">Reference proteome</keyword>
<reference evidence="2" key="1">
    <citation type="submission" date="2022-11" db="UniProtKB">
        <authorList>
            <consortium name="WormBaseParasite"/>
        </authorList>
    </citation>
    <scope>IDENTIFICATION</scope>
</reference>
<dbReference type="Proteomes" id="UP000887565">
    <property type="component" value="Unplaced"/>
</dbReference>